<evidence type="ECO:0000313" key="1">
    <source>
        <dbReference type="EMBL" id="PKU31693.1"/>
    </source>
</evidence>
<dbReference type="Proteomes" id="UP000233556">
    <property type="component" value="Unassembled WGS sequence"/>
</dbReference>
<sequence length="107" mass="12308">MSLVLHDEPLADNRRNVDPCYSTDTGILTLSERDRAQRDKPRASTADVQIRMPPLIQQRGYCPNEHEPSRRLKFIYAIPYSQTYWKCGQINLSKEKGSQAFILVEVA</sequence>
<proteinExistence type="predicted"/>
<reference evidence="2" key="1">
    <citation type="submission" date="2017-11" db="EMBL/GenBank/DDBJ databases">
        <authorList>
            <person name="Lima N.C."/>
            <person name="Parody-Merino A.M."/>
            <person name="Battley P.F."/>
            <person name="Fidler A.E."/>
            <person name="Prosdocimi F."/>
        </authorList>
    </citation>
    <scope>NUCLEOTIDE SEQUENCE [LARGE SCALE GENOMIC DNA]</scope>
</reference>
<organism evidence="1 2">
    <name type="scientific">Limosa lapponica baueri</name>
    <dbReference type="NCBI Taxonomy" id="1758121"/>
    <lineage>
        <taxon>Eukaryota</taxon>
        <taxon>Metazoa</taxon>
        <taxon>Chordata</taxon>
        <taxon>Craniata</taxon>
        <taxon>Vertebrata</taxon>
        <taxon>Euteleostomi</taxon>
        <taxon>Archelosauria</taxon>
        <taxon>Archosauria</taxon>
        <taxon>Dinosauria</taxon>
        <taxon>Saurischia</taxon>
        <taxon>Theropoda</taxon>
        <taxon>Coelurosauria</taxon>
        <taxon>Aves</taxon>
        <taxon>Neognathae</taxon>
        <taxon>Neoaves</taxon>
        <taxon>Charadriiformes</taxon>
        <taxon>Scolopacidae</taxon>
        <taxon>Limosa</taxon>
    </lineage>
</organism>
<name>A0A2I0TD12_LIMLA</name>
<accession>A0A2I0TD12</accession>
<reference evidence="2" key="2">
    <citation type="submission" date="2017-12" db="EMBL/GenBank/DDBJ databases">
        <title>Genome sequence of the Bar-tailed Godwit (Limosa lapponica baueri).</title>
        <authorList>
            <person name="Lima N.C.B."/>
            <person name="Parody-Merino A.M."/>
            <person name="Battley P.F."/>
            <person name="Fidler A.E."/>
            <person name="Prosdocimi F."/>
        </authorList>
    </citation>
    <scope>NUCLEOTIDE SEQUENCE [LARGE SCALE GENOMIC DNA]</scope>
</reference>
<protein>
    <submittedName>
        <fullName evidence="1">Uncharacterized protein</fullName>
    </submittedName>
</protein>
<dbReference type="AlphaFoldDB" id="A0A2I0TD12"/>
<keyword evidence="2" id="KW-1185">Reference proteome</keyword>
<dbReference type="EMBL" id="KZ512420">
    <property type="protein sequence ID" value="PKU31693.1"/>
    <property type="molecule type" value="Genomic_DNA"/>
</dbReference>
<evidence type="ECO:0000313" key="2">
    <source>
        <dbReference type="Proteomes" id="UP000233556"/>
    </source>
</evidence>
<gene>
    <name evidence="1" type="ORF">llap_18003</name>
</gene>